<gene>
    <name evidence="2" type="ORF">CITCOLO1_LOCUS9642</name>
</gene>
<sequence length="70" mass="8008">MGITIEKTKSEEELYMIGAKSRVLSHFKISSRDSLTSLFNNFSIKEIKLLIPYISLSLFLSPHLLFSGMR</sequence>
<protein>
    <submittedName>
        <fullName evidence="2">Uncharacterized protein</fullName>
    </submittedName>
</protein>
<name>A0ABP0YCN4_9ROSI</name>
<evidence type="ECO:0000313" key="2">
    <source>
        <dbReference type="EMBL" id="CAK9317727.1"/>
    </source>
</evidence>
<dbReference type="Proteomes" id="UP001642487">
    <property type="component" value="Chromosome 3"/>
</dbReference>
<feature type="transmembrane region" description="Helical" evidence="1">
    <location>
        <begin position="47"/>
        <end position="66"/>
    </location>
</feature>
<keyword evidence="1" id="KW-0812">Transmembrane</keyword>
<keyword evidence="1" id="KW-0472">Membrane</keyword>
<evidence type="ECO:0000256" key="1">
    <source>
        <dbReference type="SAM" id="Phobius"/>
    </source>
</evidence>
<keyword evidence="3" id="KW-1185">Reference proteome</keyword>
<dbReference type="EMBL" id="OZ021737">
    <property type="protein sequence ID" value="CAK9317727.1"/>
    <property type="molecule type" value="Genomic_DNA"/>
</dbReference>
<keyword evidence="1" id="KW-1133">Transmembrane helix</keyword>
<proteinExistence type="predicted"/>
<reference evidence="2 3" key="1">
    <citation type="submission" date="2024-03" db="EMBL/GenBank/DDBJ databases">
        <authorList>
            <person name="Gkanogiannis A."/>
            <person name="Becerra Lopez-Lavalle L."/>
        </authorList>
    </citation>
    <scope>NUCLEOTIDE SEQUENCE [LARGE SCALE GENOMIC DNA]</scope>
</reference>
<evidence type="ECO:0000313" key="3">
    <source>
        <dbReference type="Proteomes" id="UP001642487"/>
    </source>
</evidence>
<organism evidence="2 3">
    <name type="scientific">Citrullus colocynthis</name>
    <name type="common">colocynth</name>
    <dbReference type="NCBI Taxonomy" id="252529"/>
    <lineage>
        <taxon>Eukaryota</taxon>
        <taxon>Viridiplantae</taxon>
        <taxon>Streptophyta</taxon>
        <taxon>Embryophyta</taxon>
        <taxon>Tracheophyta</taxon>
        <taxon>Spermatophyta</taxon>
        <taxon>Magnoliopsida</taxon>
        <taxon>eudicotyledons</taxon>
        <taxon>Gunneridae</taxon>
        <taxon>Pentapetalae</taxon>
        <taxon>rosids</taxon>
        <taxon>fabids</taxon>
        <taxon>Cucurbitales</taxon>
        <taxon>Cucurbitaceae</taxon>
        <taxon>Benincaseae</taxon>
        <taxon>Citrullus</taxon>
    </lineage>
</organism>
<accession>A0ABP0YCN4</accession>